<dbReference type="InterPro" id="IPR002347">
    <property type="entry name" value="SDR_fam"/>
</dbReference>
<organism evidence="5 6">
    <name type="scientific">Paenibacillus sambharensis</name>
    <dbReference type="NCBI Taxonomy" id="1803190"/>
    <lineage>
        <taxon>Bacteria</taxon>
        <taxon>Bacillati</taxon>
        <taxon>Bacillota</taxon>
        <taxon>Bacilli</taxon>
        <taxon>Bacillales</taxon>
        <taxon>Paenibacillaceae</taxon>
        <taxon>Paenibacillus</taxon>
    </lineage>
</organism>
<evidence type="ECO:0000256" key="1">
    <source>
        <dbReference type="ARBA" id="ARBA00006484"/>
    </source>
</evidence>
<reference evidence="5 6" key="1">
    <citation type="submission" date="2018-06" db="EMBL/GenBank/DDBJ databases">
        <title>Paenibacillus imtechensis sp. nov.</title>
        <authorList>
            <person name="Pinnaka A.K."/>
            <person name="Singh H."/>
            <person name="Kaur M."/>
        </authorList>
    </citation>
    <scope>NUCLEOTIDE SEQUENCE [LARGE SCALE GENOMIC DNA]</scope>
    <source>
        <strain evidence="5 6">SMB1</strain>
    </source>
</reference>
<dbReference type="SMART" id="SM00822">
    <property type="entry name" value="PKS_KR"/>
    <property type="match status" value="1"/>
</dbReference>
<dbReference type="InterPro" id="IPR051911">
    <property type="entry name" value="SDR_oxidoreductase"/>
</dbReference>
<dbReference type="PRINTS" id="PR00080">
    <property type="entry name" value="SDRFAMILY"/>
</dbReference>
<comment type="similarity">
    <text evidence="1 3">Belongs to the short-chain dehydrogenases/reductases (SDR) family.</text>
</comment>
<dbReference type="PRINTS" id="PR00081">
    <property type="entry name" value="GDHRDH"/>
</dbReference>
<evidence type="ECO:0000313" key="6">
    <source>
        <dbReference type="Proteomes" id="UP000249522"/>
    </source>
</evidence>
<dbReference type="InterPro" id="IPR036291">
    <property type="entry name" value="NAD(P)-bd_dom_sf"/>
</dbReference>
<gene>
    <name evidence="5" type="ORF">DNH61_17205</name>
</gene>
<dbReference type="Pfam" id="PF00106">
    <property type="entry name" value="adh_short"/>
    <property type="match status" value="1"/>
</dbReference>
<evidence type="ECO:0000256" key="2">
    <source>
        <dbReference type="ARBA" id="ARBA00023002"/>
    </source>
</evidence>
<comment type="caution">
    <text evidence="5">The sequence shown here is derived from an EMBL/GenBank/DDBJ whole genome shotgun (WGS) entry which is preliminary data.</text>
</comment>
<dbReference type="AlphaFoldDB" id="A0A2W1L799"/>
<dbReference type="GO" id="GO:0016491">
    <property type="term" value="F:oxidoreductase activity"/>
    <property type="evidence" value="ECO:0007669"/>
    <property type="project" value="UniProtKB-KW"/>
</dbReference>
<dbReference type="InterPro" id="IPR020904">
    <property type="entry name" value="Sc_DH/Rdtase_CS"/>
</dbReference>
<dbReference type="Proteomes" id="UP000249522">
    <property type="component" value="Unassembled WGS sequence"/>
</dbReference>
<feature type="domain" description="Ketoreductase" evidence="4">
    <location>
        <begin position="9"/>
        <end position="193"/>
    </location>
</feature>
<dbReference type="CDD" id="cd05374">
    <property type="entry name" value="17beta-HSD-like_SDR_c"/>
    <property type="match status" value="1"/>
</dbReference>
<evidence type="ECO:0000256" key="3">
    <source>
        <dbReference type="RuleBase" id="RU000363"/>
    </source>
</evidence>
<keyword evidence="2" id="KW-0560">Oxidoreductase</keyword>
<dbReference type="InterPro" id="IPR057326">
    <property type="entry name" value="KR_dom"/>
</dbReference>
<proteinExistence type="inferred from homology"/>
<dbReference type="PANTHER" id="PTHR43976">
    <property type="entry name" value="SHORT CHAIN DEHYDROGENASE"/>
    <property type="match status" value="1"/>
</dbReference>
<dbReference type="PANTHER" id="PTHR43976:SF16">
    <property type="entry name" value="SHORT-CHAIN DEHYDROGENASE_REDUCTASE FAMILY PROTEIN"/>
    <property type="match status" value="1"/>
</dbReference>
<dbReference type="RefSeq" id="WP_111147910.1">
    <property type="nucleotide sequence ID" value="NZ_QKRB01000051.1"/>
</dbReference>
<keyword evidence="6" id="KW-1185">Reference proteome</keyword>
<evidence type="ECO:0000259" key="4">
    <source>
        <dbReference type="SMART" id="SM00822"/>
    </source>
</evidence>
<dbReference type="OrthoDB" id="9775296at2"/>
<accession>A0A2W1L799</accession>
<protein>
    <submittedName>
        <fullName evidence="5">Short-chain dehydrogenase</fullName>
    </submittedName>
</protein>
<dbReference type="EMBL" id="QKRB01000051">
    <property type="protein sequence ID" value="PZD94689.1"/>
    <property type="molecule type" value="Genomic_DNA"/>
</dbReference>
<evidence type="ECO:0000313" key="5">
    <source>
        <dbReference type="EMBL" id="PZD94689.1"/>
    </source>
</evidence>
<dbReference type="SUPFAM" id="SSF51735">
    <property type="entry name" value="NAD(P)-binding Rossmann-fold domains"/>
    <property type="match status" value="1"/>
</dbReference>
<dbReference type="PROSITE" id="PS00061">
    <property type="entry name" value="ADH_SHORT"/>
    <property type="match status" value="1"/>
</dbReference>
<sequence>MGRQRFIPSTALVTGASGGIGMQTVIQLAAAGTRVAACMRNPDASRILTEAAHTAGVDAGRFIRCLRMDVTSQEQIMEAVSRAEEWLGEGIELLVNNAGHAVGGFLEDVPPVLWREQLETNVVAVAAVTQAVLPGMRARGSGKILNVGSISGRIGFPGFGPYAASKFALEGLSESLRHELRPFGIHVVLLEAGAYQTGIWSKGMASASAPPHSAYREQFEQVMAYVKRSAEAAPEAAEAARQIVQITSLKHPKLRYPIGPGVKPTLLGKALLPWRIFEAVVARRLYR</sequence>
<name>A0A2W1L799_9BACL</name>
<dbReference type="Gene3D" id="3.40.50.720">
    <property type="entry name" value="NAD(P)-binding Rossmann-like Domain"/>
    <property type="match status" value="1"/>
</dbReference>